<keyword evidence="3" id="KW-1185">Reference proteome</keyword>
<dbReference type="Proteomes" id="UP000198755">
    <property type="component" value="Unassembled WGS sequence"/>
</dbReference>
<evidence type="ECO:0000313" key="2">
    <source>
        <dbReference type="EMBL" id="SFK34226.1"/>
    </source>
</evidence>
<feature type="chain" id="PRO_5011744876" evidence="1">
    <location>
        <begin position="25"/>
        <end position="92"/>
    </location>
</feature>
<dbReference type="STRING" id="1612308.SAMN05444581_106115"/>
<proteinExistence type="predicted"/>
<dbReference type="RefSeq" id="WP_139223568.1">
    <property type="nucleotide sequence ID" value="NZ_FOSN01000006.1"/>
</dbReference>
<feature type="signal peptide" evidence="1">
    <location>
        <begin position="1"/>
        <end position="24"/>
    </location>
</feature>
<protein>
    <submittedName>
        <fullName evidence="2">Uncharacterized protein</fullName>
    </submittedName>
</protein>
<accession>A0A1I3YSP4</accession>
<evidence type="ECO:0000256" key="1">
    <source>
        <dbReference type="SAM" id="SignalP"/>
    </source>
</evidence>
<dbReference type="OrthoDB" id="8457022at2"/>
<reference evidence="2 3" key="1">
    <citation type="submission" date="2016-10" db="EMBL/GenBank/DDBJ databases">
        <authorList>
            <person name="de Groot N.N."/>
        </authorList>
    </citation>
    <scope>NUCLEOTIDE SEQUENCE [LARGE SCALE GENOMIC DNA]</scope>
    <source>
        <strain evidence="2 3">NE2</strain>
    </source>
</reference>
<evidence type="ECO:0000313" key="3">
    <source>
        <dbReference type="Proteomes" id="UP000198755"/>
    </source>
</evidence>
<dbReference type="EMBL" id="FOSN01000006">
    <property type="protein sequence ID" value="SFK34226.1"/>
    <property type="molecule type" value="Genomic_DNA"/>
</dbReference>
<sequence>MIFRSLQFALAFALLTVGAVRAQAFPPYPPAQSYPLAMGRNPPILLMTEGCLFGWRRDAWGVCWPYPDAGFSSGNCWYESTPYGHRRVCRWW</sequence>
<keyword evidence="1" id="KW-0732">Signal</keyword>
<dbReference type="AlphaFoldDB" id="A0A1I3YSP4"/>
<organism evidence="2 3">
    <name type="scientific">Methylocapsa palsarum</name>
    <dbReference type="NCBI Taxonomy" id="1612308"/>
    <lineage>
        <taxon>Bacteria</taxon>
        <taxon>Pseudomonadati</taxon>
        <taxon>Pseudomonadota</taxon>
        <taxon>Alphaproteobacteria</taxon>
        <taxon>Hyphomicrobiales</taxon>
        <taxon>Beijerinckiaceae</taxon>
        <taxon>Methylocapsa</taxon>
    </lineage>
</organism>
<name>A0A1I3YSP4_9HYPH</name>
<gene>
    <name evidence="2" type="ORF">SAMN05444581_106115</name>
</gene>